<feature type="transmembrane region" description="Helical" evidence="7">
    <location>
        <begin position="135"/>
        <end position="157"/>
    </location>
</feature>
<organism evidence="9 10">
    <name type="scientific">Microbacterium kribbense</name>
    <dbReference type="NCBI Taxonomy" id="433645"/>
    <lineage>
        <taxon>Bacteria</taxon>
        <taxon>Bacillati</taxon>
        <taxon>Actinomycetota</taxon>
        <taxon>Actinomycetes</taxon>
        <taxon>Micrococcales</taxon>
        <taxon>Microbacteriaceae</taxon>
        <taxon>Microbacterium</taxon>
    </lineage>
</organism>
<feature type="transmembrane region" description="Helical" evidence="7">
    <location>
        <begin position="69"/>
        <end position="88"/>
    </location>
</feature>
<feature type="transmembrane region" description="Helical" evidence="7">
    <location>
        <begin position="224"/>
        <end position="246"/>
    </location>
</feature>
<dbReference type="Proteomes" id="UP001500540">
    <property type="component" value="Unassembled WGS sequence"/>
</dbReference>
<keyword evidence="4 7" id="KW-0812">Transmembrane</keyword>
<dbReference type="Gene3D" id="1.10.3720.10">
    <property type="entry name" value="MetI-like"/>
    <property type="match status" value="1"/>
</dbReference>
<dbReference type="SUPFAM" id="SSF161098">
    <property type="entry name" value="MetI-like"/>
    <property type="match status" value="1"/>
</dbReference>
<name>A0ABP7GJC3_9MICO</name>
<feature type="transmembrane region" description="Helical" evidence="7">
    <location>
        <begin position="100"/>
        <end position="123"/>
    </location>
</feature>
<evidence type="ECO:0000259" key="8">
    <source>
        <dbReference type="PROSITE" id="PS50928"/>
    </source>
</evidence>
<evidence type="ECO:0000313" key="10">
    <source>
        <dbReference type="Proteomes" id="UP001500540"/>
    </source>
</evidence>
<accession>A0ABP7GJC3</accession>
<evidence type="ECO:0000313" key="9">
    <source>
        <dbReference type="EMBL" id="GAA3764814.1"/>
    </source>
</evidence>
<dbReference type="PANTHER" id="PTHR30151:SF0">
    <property type="entry name" value="ABC TRANSPORTER PERMEASE PROTEIN MJ0413-RELATED"/>
    <property type="match status" value="1"/>
</dbReference>
<gene>
    <name evidence="9" type="primary">tauC</name>
    <name evidence="9" type="ORF">GCM10022240_16350</name>
</gene>
<evidence type="ECO:0000256" key="7">
    <source>
        <dbReference type="RuleBase" id="RU363032"/>
    </source>
</evidence>
<dbReference type="Pfam" id="PF00528">
    <property type="entry name" value="BPD_transp_1"/>
    <property type="match status" value="1"/>
</dbReference>
<evidence type="ECO:0000256" key="4">
    <source>
        <dbReference type="ARBA" id="ARBA00022692"/>
    </source>
</evidence>
<keyword evidence="6 7" id="KW-0472">Membrane</keyword>
<dbReference type="PANTHER" id="PTHR30151">
    <property type="entry name" value="ALKANE SULFONATE ABC TRANSPORTER-RELATED, MEMBRANE SUBUNIT"/>
    <property type="match status" value="1"/>
</dbReference>
<dbReference type="CDD" id="cd06261">
    <property type="entry name" value="TM_PBP2"/>
    <property type="match status" value="1"/>
</dbReference>
<dbReference type="PROSITE" id="PS50928">
    <property type="entry name" value="ABC_TM1"/>
    <property type="match status" value="1"/>
</dbReference>
<proteinExistence type="inferred from homology"/>
<evidence type="ECO:0000256" key="2">
    <source>
        <dbReference type="ARBA" id="ARBA00022448"/>
    </source>
</evidence>
<keyword evidence="2 7" id="KW-0813">Transport</keyword>
<dbReference type="InterPro" id="IPR035906">
    <property type="entry name" value="MetI-like_sf"/>
</dbReference>
<evidence type="ECO:0000256" key="5">
    <source>
        <dbReference type="ARBA" id="ARBA00022989"/>
    </source>
</evidence>
<keyword evidence="5 7" id="KW-1133">Transmembrane helix</keyword>
<dbReference type="InterPro" id="IPR000515">
    <property type="entry name" value="MetI-like"/>
</dbReference>
<evidence type="ECO:0000256" key="3">
    <source>
        <dbReference type="ARBA" id="ARBA00022475"/>
    </source>
</evidence>
<dbReference type="RefSeq" id="WP_344782419.1">
    <property type="nucleotide sequence ID" value="NZ_BAABAF010000005.1"/>
</dbReference>
<evidence type="ECO:0000256" key="6">
    <source>
        <dbReference type="ARBA" id="ARBA00023136"/>
    </source>
</evidence>
<sequence length="252" mass="26178">MRSARLDRQHVAVVAVFLLAVLAAWMGVSRLEIIDPLILPDLGAVTIRLVEMSTTAALWESLAVTTLRILAAFAIAMVAGLLIGVPIGRSRGTSLAYTPLLANLSAVPLFALYPVLLLVFGIGDASKIAFGTLNGFFPIVLAAIAGASAVPNNLMLAARAMGASRLQQLVTVIIPGALAEILAGLRLGLALCTLAVFGGEILGSTAGLGYRLAVASETYLSVDVYAYVLTALILTAVLSIALSLIIRSISRK</sequence>
<protein>
    <submittedName>
        <fullName evidence="9">Taurine ABC transporter permease TauC</fullName>
    </submittedName>
</protein>
<comment type="caution">
    <text evidence="9">The sequence shown here is derived from an EMBL/GenBank/DDBJ whole genome shotgun (WGS) entry which is preliminary data.</text>
</comment>
<keyword evidence="3" id="KW-1003">Cell membrane</keyword>
<keyword evidence="10" id="KW-1185">Reference proteome</keyword>
<comment type="similarity">
    <text evidence="7">Belongs to the binding-protein-dependent transport system permease family.</text>
</comment>
<reference evidence="10" key="1">
    <citation type="journal article" date="2019" name="Int. J. Syst. Evol. Microbiol.">
        <title>The Global Catalogue of Microorganisms (GCM) 10K type strain sequencing project: providing services to taxonomists for standard genome sequencing and annotation.</title>
        <authorList>
            <consortium name="The Broad Institute Genomics Platform"/>
            <consortium name="The Broad Institute Genome Sequencing Center for Infectious Disease"/>
            <person name="Wu L."/>
            <person name="Ma J."/>
        </authorList>
    </citation>
    <scope>NUCLEOTIDE SEQUENCE [LARGE SCALE GENOMIC DNA]</scope>
    <source>
        <strain evidence="10">JCM 16950</strain>
    </source>
</reference>
<feature type="domain" description="ABC transmembrane type-1" evidence="8">
    <location>
        <begin position="58"/>
        <end position="246"/>
    </location>
</feature>
<evidence type="ECO:0000256" key="1">
    <source>
        <dbReference type="ARBA" id="ARBA00004651"/>
    </source>
</evidence>
<comment type="subcellular location">
    <subcellularLocation>
        <location evidence="1 7">Cell membrane</location>
        <topology evidence="1 7">Multi-pass membrane protein</topology>
    </subcellularLocation>
</comment>
<dbReference type="EMBL" id="BAABAF010000005">
    <property type="protein sequence ID" value="GAA3764814.1"/>
    <property type="molecule type" value="Genomic_DNA"/>
</dbReference>